<dbReference type="AlphaFoldDB" id="A0A5J4Q4G1"/>
<dbReference type="Proteomes" id="UP000324800">
    <property type="component" value="Unassembled WGS sequence"/>
</dbReference>
<proteinExistence type="predicted"/>
<accession>A0A5J4Q4G1</accession>
<feature type="non-terminal residue" evidence="1">
    <location>
        <position position="93"/>
    </location>
</feature>
<protein>
    <submittedName>
        <fullName evidence="1">Uncharacterized protein</fullName>
    </submittedName>
</protein>
<sequence>MYIIIKQVNKTSANQDIIIISILDIALIKDKLEEAEVKDMVIIFLYAYCVYQAFGLQGGQAGYEQGASNEQTISSVPTVTSVGFTDGADNGTL</sequence>
<name>A0A5J4Q4G1_9EUKA</name>
<gene>
    <name evidence="1" type="ORF">EZS28_055364</name>
</gene>
<reference evidence="1 2" key="1">
    <citation type="submission" date="2019-03" db="EMBL/GenBank/DDBJ databases">
        <title>Single cell metagenomics reveals metabolic interactions within the superorganism composed of flagellate Streblomastix strix and complex community of Bacteroidetes bacteria on its surface.</title>
        <authorList>
            <person name="Treitli S.C."/>
            <person name="Kolisko M."/>
            <person name="Husnik F."/>
            <person name="Keeling P."/>
            <person name="Hampl V."/>
        </authorList>
    </citation>
    <scope>NUCLEOTIDE SEQUENCE [LARGE SCALE GENOMIC DNA]</scope>
    <source>
        <strain evidence="1">ST1C</strain>
    </source>
</reference>
<organism evidence="1 2">
    <name type="scientific">Streblomastix strix</name>
    <dbReference type="NCBI Taxonomy" id="222440"/>
    <lineage>
        <taxon>Eukaryota</taxon>
        <taxon>Metamonada</taxon>
        <taxon>Preaxostyla</taxon>
        <taxon>Oxymonadida</taxon>
        <taxon>Streblomastigidae</taxon>
        <taxon>Streblomastix</taxon>
    </lineage>
</organism>
<evidence type="ECO:0000313" key="2">
    <source>
        <dbReference type="Proteomes" id="UP000324800"/>
    </source>
</evidence>
<comment type="caution">
    <text evidence="1">The sequence shown here is derived from an EMBL/GenBank/DDBJ whole genome shotgun (WGS) entry which is preliminary data.</text>
</comment>
<dbReference type="EMBL" id="SNRW01047270">
    <property type="protein sequence ID" value="KAA6315784.1"/>
    <property type="molecule type" value="Genomic_DNA"/>
</dbReference>
<evidence type="ECO:0000313" key="1">
    <source>
        <dbReference type="EMBL" id="KAA6315784.1"/>
    </source>
</evidence>